<dbReference type="EMBL" id="JANRHA010000001">
    <property type="protein sequence ID" value="MDG3013567.1"/>
    <property type="molecule type" value="Genomic_DNA"/>
</dbReference>
<dbReference type="Proteomes" id="UP001152755">
    <property type="component" value="Unassembled WGS sequence"/>
</dbReference>
<organism evidence="1 2">
    <name type="scientific">Speluncibacter jeojiensis</name>
    <dbReference type="NCBI Taxonomy" id="2710754"/>
    <lineage>
        <taxon>Bacteria</taxon>
        <taxon>Bacillati</taxon>
        <taxon>Actinomycetota</taxon>
        <taxon>Actinomycetes</taxon>
        <taxon>Mycobacteriales</taxon>
        <taxon>Speluncibacteraceae</taxon>
        <taxon>Speluncibacter</taxon>
    </lineage>
</organism>
<reference evidence="1" key="1">
    <citation type="submission" date="2022-08" db="EMBL/GenBank/DDBJ databases">
        <title>Genome analysis of Corynebacteriales strain.</title>
        <authorList>
            <person name="Lee S.D."/>
        </authorList>
    </citation>
    <scope>NUCLEOTIDE SEQUENCE</scope>
    <source>
        <strain evidence="1">D3-21</strain>
    </source>
</reference>
<keyword evidence="2" id="KW-1185">Reference proteome</keyword>
<accession>A0A9X4RCZ1</accession>
<dbReference type="AlphaFoldDB" id="A0A9X4RCZ1"/>
<protein>
    <submittedName>
        <fullName evidence="1">Uncharacterized protein</fullName>
    </submittedName>
</protein>
<sequence>MSSPLERIDAALRLAHHGLDSHGYRMRRKDIPAHIDKLLDQRIDILRGAMPEDHEVSIGERLDAATIAALKAKVADAQD</sequence>
<evidence type="ECO:0000313" key="2">
    <source>
        <dbReference type="Proteomes" id="UP001152755"/>
    </source>
</evidence>
<comment type="caution">
    <text evidence="1">The sequence shown here is derived from an EMBL/GenBank/DDBJ whole genome shotgun (WGS) entry which is preliminary data.</text>
</comment>
<name>A0A9X4RCZ1_9ACTN</name>
<evidence type="ECO:0000313" key="1">
    <source>
        <dbReference type="EMBL" id="MDG3013567.1"/>
    </source>
</evidence>
<gene>
    <name evidence="1" type="ORF">NVS88_03225</name>
</gene>
<proteinExistence type="predicted"/>
<dbReference type="RefSeq" id="WP_332519151.1">
    <property type="nucleotide sequence ID" value="NZ_JANRHA010000001.1"/>
</dbReference>